<organism evidence="1 2">
    <name type="scientific">Mycena sanguinolenta</name>
    <dbReference type="NCBI Taxonomy" id="230812"/>
    <lineage>
        <taxon>Eukaryota</taxon>
        <taxon>Fungi</taxon>
        <taxon>Dikarya</taxon>
        <taxon>Basidiomycota</taxon>
        <taxon>Agaricomycotina</taxon>
        <taxon>Agaricomycetes</taxon>
        <taxon>Agaricomycetidae</taxon>
        <taxon>Agaricales</taxon>
        <taxon>Marasmiineae</taxon>
        <taxon>Mycenaceae</taxon>
        <taxon>Mycena</taxon>
    </lineage>
</organism>
<dbReference type="Gene3D" id="3.80.10.10">
    <property type="entry name" value="Ribonuclease Inhibitor"/>
    <property type="match status" value="1"/>
</dbReference>
<evidence type="ECO:0000313" key="2">
    <source>
        <dbReference type="Proteomes" id="UP000623467"/>
    </source>
</evidence>
<dbReference type="SUPFAM" id="SSF52047">
    <property type="entry name" value="RNI-like"/>
    <property type="match status" value="1"/>
</dbReference>
<proteinExistence type="predicted"/>
<dbReference type="EMBL" id="JACAZH010000009">
    <property type="protein sequence ID" value="KAF7358666.1"/>
    <property type="molecule type" value="Genomic_DNA"/>
</dbReference>
<dbReference type="AlphaFoldDB" id="A0A8H6YH87"/>
<dbReference type="Proteomes" id="UP000623467">
    <property type="component" value="Unassembled WGS sequence"/>
</dbReference>
<gene>
    <name evidence="1" type="ORF">MSAN_01205600</name>
</gene>
<name>A0A8H6YH87_9AGAR</name>
<protein>
    <submittedName>
        <fullName evidence="1">F-box domain-containing protein</fullName>
    </submittedName>
</protein>
<reference evidence="1" key="1">
    <citation type="submission" date="2020-05" db="EMBL/GenBank/DDBJ databases">
        <title>Mycena genomes resolve the evolution of fungal bioluminescence.</title>
        <authorList>
            <person name="Tsai I.J."/>
        </authorList>
    </citation>
    <scope>NUCLEOTIDE SEQUENCE</scope>
    <source>
        <strain evidence="1">160909Yilan</strain>
    </source>
</reference>
<dbReference type="InterPro" id="IPR032675">
    <property type="entry name" value="LRR_dom_sf"/>
</dbReference>
<accession>A0A8H6YH87</accession>
<sequence>MLFDSVRQTLAETEASMDEYHGNDQPVPDELVRRWEALTFELDNVIYPVLTLPLEITLEIFMHFISFLGIEGNPMLLLQICRTWREIALATPLLWSALNLTWVVDDPRDRIPLEVDDGFIQQWLERAAAVPLSLGFFGHMAEKWSAQVEALVARHAPRIDTLHLDFFAEGGFEWLAEPRQFPELRKLTLACHIGHQSGMPTFAVAPRLRDVTLRSGVGLRYFVLPWGNLTSVAADCVTTTECLRVLTDAPRLTRGSFLVTAPPEPHNSPVTHAALRELDLRGCSLLELLTLPNLRVLTLAVDAASDEVGKFLKRSAKSLREFSFTLSSRSLDEASIDWFWTARGLTTLSLLDIPDRLSSEFFAALREGVDAHGVRFLPQLRRLEIQQVGLKVDAFAVGALRSRWVNRLPNTVQLLSVRLVDSKEFQSLYGFYTENATHWNQLDATIDWDGLYDLARDGMELHVGTPETNFVWEC</sequence>
<evidence type="ECO:0000313" key="1">
    <source>
        <dbReference type="EMBL" id="KAF7358666.1"/>
    </source>
</evidence>
<dbReference type="OrthoDB" id="2269034at2759"/>
<comment type="caution">
    <text evidence="1">The sequence shown here is derived from an EMBL/GenBank/DDBJ whole genome shotgun (WGS) entry which is preliminary data.</text>
</comment>
<keyword evidence="2" id="KW-1185">Reference proteome</keyword>